<accession>A0AAJ0DPQ0</accession>
<dbReference type="InterPro" id="IPR002818">
    <property type="entry name" value="DJ-1/PfpI"/>
</dbReference>
<dbReference type="InterPro" id="IPR052158">
    <property type="entry name" value="INH-QAR"/>
</dbReference>
<sequence length="237" mass="26444">MAPIQVGALLYDWQVLDVAGPFDLLSSVSKPILEYANSHITTIGQHLVDKAPEFEFHHIGETMEPITLLTSNFKVLPTVLVDDCPELDILVIGGTIPETHKFSEKFADFIRHHAKANKLIFTTCTGASHLASTGVLDGRNATVNNVEYGWIVKNFPKVNWSKDKKWVIDGNIWTGSGASSAMDMIAHYIKERWGLDMMIAAAKNLDFEPRDIDGMYYTVFPKRYDAQGKQVSTNDLS</sequence>
<dbReference type="SUPFAM" id="SSF52317">
    <property type="entry name" value="Class I glutamine amidotransferase-like"/>
    <property type="match status" value="1"/>
</dbReference>
<evidence type="ECO:0000313" key="2">
    <source>
        <dbReference type="EMBL" id="KAK3054484.1"/>
    </source>
</evidence>
<protein>
    <recommendedName>
        <fullName evidence="1">DJ-1/PfpI domain-containing protein</fullName>
    </recommendedName>
</protein>
<gene>
    <name evidence="2" type="ORF">LTR09_004753</name>
</gene>
<keyword evidence="3" id="KW-1185">Reference proteome</keyword>
<dbReference type="EMBL" id="JAWDJX010000012">
    <property type="protein sequence ID" value="KAK3054484.1"/>
    <property type="molecule type" value="Genomic_DNA"/>
</dbReference>
<dbReference type="Gene3D" id="3.40.50.880">
    <property type="match status" value="1"/>
</dbReference>
<organism evidence="2 3">
    <name type="scientific">Extremus antarcticus</name>
    <dbReference type="NCBI Taxonomy" id="702011"/>
    <lineage>
        <taxon>Eukaryota</taxon>
        <taxon>Fungi</taxon>
        <taxon>Dikarya</taxon>
        <taxon>Ascomycota</taxon>
        <taxon>Pezizomycotina</taxon>
        <taxon>Dothideomycetes</taxon>
        <taxon>Dothideomycetidae</taxon>
        <taxon>Mycosphaerellales</taxon>
        <taxon>Extremaceae</taxon>
        <taxon>Extremus</taxon>
    </lineage>
</organism>
<evidence type="ECO:0000313" key="3">
    <source>
        <dbReference type="Proteomes" id="UP001271007"/>
    </source>
</evidence>
<dbReference type="Pfam" id="PF01965">
    <property type="entry name" value="DJ-1_PfpI"/>
    <property type="match status" value="1"/>
</dbReference>
<dbReference type="InterPro" id="IPR029062">
    <property type="entry name" value="Class_I_gatase-like"/>
</dbReference>
<dbReference type="PANTHER" id="PTHR43130">
    <property type="entry name" value="ARAC-FAMILY TRANSCRIPTIONAL REGULATOR"/>
    <property type="match status" value="1"/>
</dbReference>
<dbReference type="PANTHER" id="PTHR43130:SF7">
    <property type="entry name" value="DJ-1_PFPI DOMAIN-CONTAINING PROTEIN"/>
    <property type="match status" value="1"/>
</dbReference>
<comment type="caution">
    <text evidence="2">The sequence shown here is derived from an EMBL/GenBank/DDBJ whole genome shotgun (WGS) entry which is preliminary data.</text>
</comment>
<evidence type="ECO:0000259" key="1">
    <source>
        <dbReference type="Pfam" id="PF01965"/>
    </source>
</evidence>
<dbReference type="Proteomes" id="UP001271007">
    <property type="component" value="Unassembled WGS sequence"/>
</dbReference>
<reference evidence="2" key="1">
    <citation type="submission" date="2023-04" db="EMBL/GenBank/DDBJ databases">
        <title>Black Yeasts Isolated from many extreme environments.</title>
        <authorList>
            <person name="Coleine C."/>
            <person name="Stajich J.E."/>
            <person name="Selbmann L."/>
        </authorList>
    </citation>
    <scope>NUCLEOTIDE SEQUENCE</scope>
    <source>
        <strain evidence="2">CCFEE 5312</strain>
    </source>
</reference>
<feature type="domain" description="DJ-1/PfpI" evidence="1">
    <location>
        <begin position="53"/>
        <end position="190"/>
    </location>
</feature>
<proteinExistence type="predicted"/>
<dbReference type="AlphaFoldDB" id="A0AAJ0DPQ0"/>
<dbReference type="CDD" id="cd03139">
    <property type="entry name" value="GATase1_PfpI_2"/>
    <property type="match status" value="1"/>
</dbReference>
<name>A0AAJ0DPQ0_9PEZI</name>